<dbReference type="EC" id="2.1.1.34" evidence="4"/>
<accession>A0A1P8WAQ8</accession>
<evidence type="ECO:0000256" key="4">
    <source>
        <dbReference type="HAMAP-Rule" id="MF_02060"/>
    </source>
</evidence>
<reference evidence="6 7" key="1">
    <citation type="journal article" date="2016" name="Front. Microbiol.">
        <title>Fuerstia marisgermanicae gen. nov., sp. nov., an Unusual Member of the Phylum Planctomycetes from the German Wadden Sea.</title>
        <authorList>
            <person name="Kohn T."/>
            <person name="Heuer A."/>
            <person name="Jogler M."/>
            <person name="Vollmers J."/>
            <person name="Boedeker C."/>
            <person name="Bunk B."/>
            <person name="Rast P."/>
            <person name="Borchert D."/>
            <person name="Glockner I."/>
            <person name="Freese H.M."/>
            <person name="Klenk H.P."/>
            <person name="Overmann J."/>
            <person name="Kaster A.K."/>
            <person name="Rohde M."/>
            <person name="Wiegand S."/>
            <person name="Jogler C."/>
        </authorList>
    </citation>
    <scope>NUCLEOTIDE SEQUENCE [LARGE SCALE GENOMIC DNA]</scope>
    <source>
        <strain evidence="6 7">NH11</strain>
    </source>
</reference>
<dbReference type="InterPro" id="IPR033671">
    <property type="entry name" value="TrmH"/>
</dbReference>
<dbReference type="EMBL" id="CP017641">
    <property type="protein sequence ID" value="APZ91143.1"/>
    <property type="molecule type" value="Genomic_DNA"/>
</dbReference>
<evidence type="ECO:0000313" key="6">
    <source>
        <dbReference type="EMBL" id="APZ91143.1"/>
    </source>
</evidence>
<gene>
    <name evidence="4 6" type="primary">trmH</name>
    <name evidence="6" type="ORF">Fuma_00729</name>
</gene>
<evidence type="ECO:0000256" key="3">
    <source>
        <dbReference type="ARBA" id="ARBA00022679"/>
    </source>
</evidence>
<dbReference type="Proteomes" id="UP000187735">
    <property type="component" value="Chromosome"/>
</dbReference>
<dbReference type="InterPro" id="IPR029026">
    <property type="entry name" value="tRNA_m1G_MTases_N"/>
</dbReference>
<keyword evidence="1 4" id="KW-0820">tRNA-binding</keyword>
<feature type="binding site" evidence="4">
    <location>
        <position position="119"/>
    </location>
    <ligand>
        <name>S-adenosyl-L-methionine</name>
        <dbReference type="ChEBI" id="CHEBI:59789"/>
    </ligand>
</feature>
<sequence>MSETLLQFLEGCIAEERLQRFRDVLSHRTRHVALVLENVFHVHNASACLRTCDCFGVQDVHTIESHNSFEPNKGVALGASKWLTIRRYSRKLSDDKNDTAATSDCIKHLRDHGYRILATSPRQNSKPLDEVIIDGKTAVIFGAEQMGVSDFAISQADDLIHIPMFGFTESFNISVSVALVLQHLIGQLNANATDWKISEAEKHELFEKWVRISLGDKLPPLLRRFEESRAK</sequence>
<dbReference type="OrthoDB" id="9794400at2"/>
<feature type="binding site" evidence="4">
    <location>
        <position position="162"/>
    </location>
    <ligand>
        <name>S-adenosyl-L-methionine</name>
        <dbReference type="ChEBI" id="CHEBI:59789"/>
    </ligand>
</feature>
<dbReference type="HAMAP" id="MF_02060">
    <property type="entry name" value="tRNA_methyltr_TrmH"/>
    <property type="match status" value="1"/>
</dbReference>
<keyword evidence="7" id="KW-1185">Reference proteome</keyword>
<keyword evidence="4" id="KW-0819">tRNA processing</keyword>
<protein>
    <recommendedName>
        <fullName evidence="4">tRNA (guanosine(18)-2'-O)-methyltransferase</fullName>
        <ecNumber evidence="4">2.1.1.34</ecNumber>
    </recommendedName>
    <alternativeName>
        <fullName evidence="4">tRNA [Gm18] methyltransferase</fullName>
    </alternativeName>
</protein>
<dbReference type="RefSeq" id="WP_077022949.1">
    <property type="nucleotide sequence ID" value="NZ_CP017641.1"/>
</dbReference>
<keyword evidence="4" id="KW-0949">S-adenosyl-L-methionine</keyword>
<dbReference type="KEGG" id="fmr:Fuma_00729"/>
<dbReference type="GO" id="GO:0002938">
    <property type="term" value="P:tRNA guanine ribose methylation"/>
    <property type="evidence" value="ECO:0007669"/>
    <property type="project" value="UniProtKB-UniRule"/>
</dbReference>
<keyword evidence="2 4" id="KW-0489">Methyltransferase</keyword>
<dbReference type="InterPro" id="IPR029028">
    <property type="entry name" value="Alpha/beta_knot_MTases"/>
</dbReference>
<evidence type="ECO:0000256" key="2">
    <source>
        <dbReference type="ARBA" id="ARBA00022603"/>
    </source>
</evidence>
<keyword evidence="3 4" id="KW-0808">Transferase</keyword>
<dbReference type="GO" id="GO:0000049">
    <property type="term" value="F:tRNA binding"/>
    <property type="evidence" value="ECO:0007669"/>
    <property type="project" value="UniProtKB-UniRule"/>
</dbReference>
<dbReference type="InterPro" id="IPR001537">
    <property type="entry name" value="SpoU_MeTrfase"/>
</dbReference>
<dbReference type="PANTHER" id="PTHR43453:SF3">
    <property type="entry name" value="TRNA_RRNA METHYLTRANSFERASE SPOU TYPE DOMAIN-CONTAINING PROTEIN"/>
    <property type="match status" value="1"/>
</dbReference>
<dbReference type="Gene3D" id="3.40.1280.10">
    <property type="match status" value="1"/>
</dbReference>
<dbReference type="STRING" id="1891926.Fuma_00729"/>
<comment type="function">
    <text evidence="4">Catalyzes the 2'-O methylation of guanosine at position 18 in tRNA.</text>
</comment>
<dbReference type="PANTHER" id="PTHR43453">
    <property type="entry name" value="RRNA METHYLASE-LIKE"/>
    <property type="match status" value="1"/>
</dbReference>
<evidence type="ECO:0000259" key="5">
    <source>
        <dbReference type="Pfam" id="PF00588"/>
    </source>
</evidence>
<dbReference type="GO" id="GO:0141100">
    <property type="term" value="F:tRNA (guanine(18)-2'-O)-methyltransferase activity"/>
    <property type="evidence" value="ECO:0007669"/>
    <property type="project" value="UniProtKB-UniRule"/>
</dbReference>
<name>A0A1P8WAQ8_9PLAN</name>
<comment type="caution">
    <text evidence="4">Lacks conserved residue(s) required for the propagation of feature annotation.</text>
</comment>
<comment type="similarity">
    <text evidence="4">Belongs to the class IV-like SAM-binding methyltransferase superfamily. RNA methyltransferase TrmH family.</text>
</comment>
<evidence type="ECO:0000256" key="1">
    <source>
        <dbReference type="ARBA" id="ARBA00022555"/>
    </source>
</evidence>
<evidence type="ECO:0000313" key="7">
    <source>
        <dbReference type="Proteomes" id="UP000187735"/>
    </source>
</evidence>
<feature type="domain" description="tRNA/rRNA methyltransferase SpoU type" evidence="5">
    <location>
        <begin position="32"/>
        <end position="181"/>
    </location>
</feature>
<comment type="catalytic activity">
    <reaction evidence="4">
        <text>guanosine(18) in tRNA + S-adenosyl-L-methionine = 2'-O-methylguanosine(18) in tRNA + S-adenosyl-L-homocysteine + H(+)</text>
        <dbReference type="Rhea" id="RHEA:20077"/>
        <dbReference type="Rhea" id="RHEA-COMP:10190"/>
        <dbReference type="Rhea" id="RHEA-COMP:10192"/>
        <dbReference type="ChEBI" id="CHEBI:15378"/>
        <dbReference type="ChEBI" id="CHEBI:57856"/>
        <dbReference type="ChEBI" id="CHEBI:59789"/>
        <dbReference type="ChEBI" id="CHEBI:74269"/>
        <dbReference type="ChEBI" id="CHEBI:74445"/>
        <dbReference type="EC" id="2.1.1.34"/>
    </reaction>
</comment>
<dbReference type="CDD" id="cd18092">
    <property type="entry name" value="SpoU-like_TrmH"/>
    <property type="match status" value="1"/>
</dbReference>
<organism evidence="6 7">
    <name type="scientific">Fuerstiella marisgermanici</name>
    <dbReference type="NCBI Taxonomy" id="1891926"/>
    <lineage>
        <taxon>Bacteria</taxon>
        <taxon>Pseudomonadati</taxon>
        <taxon>Planctomycetota</taxon>
        <taxon>Planctomycetia</taxon>
        <taxon>Planctomycetales</taxon>
        <taxon>Planctomycetaceae</taxon>
        <taxon>Fuerstiella</taxon>
    </lineage>
</organism>
<keyword evidence="4" id="KW-0694">RNA-binding</keyword>
<proteinExistence type="inferred from homology"/>
<dbReference type="Pfam" id="PF00588">
    <property type="entry name" value="SpoU_methylase"/>
    <property type="match status" value="1"/>
</dbReference>
<dbReference type="SUPFAM" id="SSF75217">
    <property type="entry name" value="alpha/beta knot"/>
    <property type="match status" value="1"/>
</dbReference>
<dbReference type="AlphaFoldDB" id="A0A1P8WAQ8"/>